<evidence type="ECO:0000313" key="4">
    <source>
        <dbReference type="Proteomes" id="UP000033607"/>
    </source>
</evidence>
<feature type="domain" description="PRC-barrel" evidence="2">
    <location>
        <begin position="96"/>
        <end position="158"/>
    </location>
</feature>
<dbReference type="Gene3D" id="2.30.30.240">
    <property type="entry name" value="PRC-barrel domain"/>
    <property type="match status" value="2"/>
</dbReference>
<organism evidence="3 4">
    <name type="scientific">Limnoraphis robusta CS-951</name>
    <dbReference type="NCBI Taxonomy" id="1637645"/>
    <lineage>
        <taxon>Bacteria</taxon>
        <taxon>Bacillati</taxon>
        <taxon>Cyanobacteriota</taxon>
        <taxon>Cyanophyceae</taxon>
        <taxon>Oscillatoriophycideae</taxon>
        <taxon>Oscillatoriales</taxon>
        <taxon>Sirenicapillariaceae</taxon>
        <taxon>Limnoraphis</taxon>
    </lineage>
</organism>
<dbReference type="Proteomes" id="UP000033607">
    <property type="component" value="Unassembled WGS sequence"/>
</dbReference>
<dbReference type="AlphaFoldDB" id="A0A0F5Y7A7"/>
<proteinExistence type="predicted"/>
<sequence>MSTEIKVIKRSELINRLVLERKTVEDLGRVEQLWINPLFHQIVAFTCKSGLIGGQKRVFTWENITQIGEDAVLVNRSPSEAPEKAKKPEQAIHGMGHEVLTDAGNRLGTIVDYIFDLQTGFVKCYLYTSQGLRGVLDGVYILPSTAISSVGNKRIIVLEAALKTPQQYSEGLGQKMGQAAEFFQDDFDKTREHLEGLKRTAQKITKGKPEEMQQIQAEIISEDMVSEDAQPKILPAMSEETPTDQKNSEHSSSNEV</sequence>
<protein>
    <submittedName>
        <fullName evidence="3">Photosystem reaction center subunit H</fullName>
    </submittedName>
</protein>
<evidence type="ECO:0000259" key="2">
    <source>
        <dbReference type="Pfam" id="PF05239"/>
    </source>
</evidence>
<dbReference type="InterPro" id="IPR027275">
    <property type="entry name" value="PRC-brl_dom"/>
</dbReference>
<dbReference type="EMBL" id="LATL02000307">
    <property type="protein sequence ID" value="KKD34623.1"/>
    <property type="molecule type" value="Genomic_DNA"/>
</dbReference>
<dbReference type="Pfam" id="PF05239">
    <property type="entry name" value="PRC"/>
    <property type="match status" value="1"/>
</dbReference>
<comment type="caution">
    <text evidence="3">The sequence shown here is derived from an EMBL/GenBank/DDBJ whole genome shotgun (WGS) entry which is preliminary data.</text>
</comment>
<dbReference type="PANTHER" id="PTHR36740">
    <property type="entry name" value="PRC DOMAIN-CONTAINING PROTEIN"/>
    <property type="match status" value="1"/>
</dbReference>
<dbReference type="OrthoDB" id="528625at2"/>
<evidence type="ECO:0000256" key="1">
    <source>
        <dbReference type="SAM" id="MobiDB-lite"/>
    </source>
</evidence>
<feature type="region of interest" description="Disordered" evidence="1">
    <location>
        <begin position="220"/>
        <end position="256"/>
    </location>
</feature>
<reference evidence="3 4" key="1">
    <citation type="submission" date="2015-06" db="EMBL/GenBank/DDBJ databases">
        <title>Draft genome assembly of filamentous brackish cyanobacterium Limnoraphis robusta strain CS-951.</title>
        <authorList>
            <person name="Willis A."/>
            <person name="Parks M."/>
            <person name="Burford M.A."/>
        </authorList>
    </citation>
    <scope>NUCLEOTIDE SEQUENCE [LARGE SCALE GENOMIC DNA]</scope>
    <source>
        <strain evidence="3 4">CS-951</strain>
    </source>
</reference>
<dbReference type="InterPro" id="IPR011033">
    <property type="entry name" value="PRC_barrel-like_sf"/>
</dbReference>
<dbReference type="SUPFAM" id="SSF50346">
    <property type="entry name" value="PRC-barrel domain"/>
    <property type="match status" value="2"/>
</dbReference>
<dbReference type="PANTHER" id="PTHR36740:SF1">
    <property type="entry name" value="PRC-BARREL DOMAIN-CONTAINING PROTEIN"/>
    <property type="match status" value="1"/>
</dbReference>
<dbReference type="RefSeq" id="WP_046282265.1">
    <property type="nucleotide sequence ID" value="NZ_LATL02000307.1"/>
</dbReference>
<evidence type="ECO:0000313" key="3">
    <source>
        <dbReference type="EMBL" id="KKD34623.1"/>
    </source>
</evidence>
<accession>A0A0F5Y7A7</accession>
<gene>
    <name evidence="3" type="ORF">WN50_29895</name>
</gene>
<name>A0A0F5Y7A7_9CYAN</name>